<gene>
    <name evidence="1" type="ORF">E2C01_095174</name>
</gene>
<evidence type="ECO:0000313" key="1">
    <source>
        <dbReference type="EMBL" id="MPC99742.1"/>
    </source>
</evidence>
<dbReference type="AlphaFoldDB" id="A0A5B7JUL6"/>
<name>A0A5B7JUL6_PORTR</name>
<sequence>MVVVVSVWCRGQSQVHGSQRPITQIKTMVVVVSVSCTGQSQVHGSQRPITQFCWSGVEGTHYIVMLDYHNGRGQCWLSNPRGVTEAARNTRLSSLSLGVPVLVH</sequence>
<evidence type="ECO:0000313" key="2">
    <source>
        <dbReference type="Proteomes" id="UP000324222"/>
    </source>
</evidence>
<organism evidence="1 2">
    <name type="scientific">Portunus trituberculatus</name>
    <name type="common">Swimming crab</name>
    <name type="synonym">Neptunus trituberculatus</name>
    <dbReference type="NCBI Taxonomy" id="210409"/>
    <lineage>
        <taxon>Eukaryota</taxon>
        <taxon>Metazoa</taxon>
        <taxon>Ecdysozoa</taxon>
        <taxon>Arthropoda</taxon>
        <taxon>Crustacea</taxon>
        <taxon>Multicrustacea</taxon>
        <taxon>Malacostraca</taxon>
        <taxon>Eumalacostraca</taxon>
        <taxon>Eucarida</taxon>
        <taxon>Decapoda</taxon>
        <taxon>Pleocyemata</taxon>
        <taxon>Brachyura</taxon>
        <taxon>Eubrachyura</taxon>
        <taxon>Portunoidea</taxon>
        <taxon>Portunidae</taxon>
        <taxon>Portuninae</taxon>
        <taxon>Portunus</taxon>
    </lineage>
</organism>
<reference evidence="1 2" key="1">
    <citation type="submission" date="2019-05" db="EMBL/GenBank/DDBJ databases">
        <title>Another draft genome of Portunus trituberculatus and its Hox gene families provides insights of decapod evolution.</title>
        <authorList>
            <person name="Jeong J.-H."/>
            <person name="Song I."/>
            <person name="Kim S."/>
            <person name="Choi T."/>
            <person name="Kim D."/>
            <person name="Ryu S."/>
            <person name="Kim W."/>
        </authorList>
    </citation>
    <scope>NUCLEOTIDE SEQUENCE [LARGE SCALE GENOMIC DNA]</scope>
    <source>
        <tissue evidence="1">Muscle</tissue>
    </source>
</reference>
<comment type="caution">
    <text evidence="1">The sequence shown here is derived from an EMBL/GenBank/DDBJ whole genome shotgun (WGS) entry which is preliminary data.</text>
</comment>
<proteinExistence type="predicted"/>
<accession>A0A5B7JUL6</accession>
<keyword evidence="2" id="KW-1185">Reference proteome</keyword>
<dbReference type="Proteomes" id="UP000324222">
    <property type="component" value="Unassembled WGS sequence"/>
</dbReference>
<protein>
    <submittedName>
        <fullName evidence="1">Uncharacterized protein</fullName>
    </submittedName>
</protein>
<dbReference type="EMBL" id="VSRR010119633">
    <property type="protein sequence ID" value="MPC99742.1"/>
    <property type="molecule type" value="Genomic_DNA"/>
</dbReference>